<sequence length="476" mass="54152">MSKANINFMQPRHQEKVSIIAYHEFMVSGKLKESDSDGNNDDTKPTEDAAFPEVDLVAQAISFYIAGFDTTANLINYFLYEMAINPDVQEKLQHKIDALDAEADVYEQLQTLEYMDMCVRGSRFAIQTAKVFLLRFLTKYRTRANNVSFRLSPRAFILRPQNGYQLIVEPRISIIVMCLYCYSRHRLRYFQSKGVKTLPPIPFLGNLAAATFGKENFITMPYVNDVISSCAFGFAVNTLRDPENSIFKLGKTAIFICQANINFMQPSQDEKVSKIAQHEFMVSGKLKESDSDGNNNDTKPAETNLINYFLYEMAINPDVQEKLQHKIDALDAEADVYEQLQALEYMDMCVSEVLRLWPLVGASDRRSVGTYDFGPTYPGSKDRLIAPAGIHVWLPTYCLHRDEKYWRNPNQCDPERFSPENKPKIVPYTVPLRNPNGQGLPTPVPQEVQNQSEQRLLQTVTASLRAAPPERISADC</sequence>
<keyword evidence="9" id="KW-0492">Microsome</keyword>
<evidence type="ECO:0000256" key="9">
    <source>
        <dbReference type="ARBA" id="ARBA00022848"/>
    </source>
</evidence>
<evidence type="ECO:0000256" key="12">
    <source>
        <dbReference type="ARBA" id="ARBA00023033"/>
    </source>
</evidence>
<name>A0A0L7L5Q1_OPEBR</name>
<keyword evidence="11" id="KW-0408">Iron</keyword>
<dbReference type="PANTHER" id="PTHR24292:SF54">
    <property type="entry name" value="CYP9F3-RELATED"/>
    <property type="match status" value="1"/>
</dbReference>
<dbReference type="GO" id="GO:0005506">
    <property type="term" value="F:iron ion binding"/>
    <property type="evidence" value="ECO:0007669"/>
    <property type="project" value="InterPro"/>
</dbReference>
<comment type="similarity">
    <text evidence="4">Belongs to the cytochrome P450 family.</text>
</comment>
<comment type="subcellular location">
    <subcellularLocation>
        <location evidence="3">Endoplasmic reticulum membrane</location>
        <topology evidence="3">Peripheral membrane protein</topology>
    </subcellularLocation>
    <subcellularLocation>
        <location evidence="2">Microsome membrane</location>
        <topology evidence="2">Peripheral membrane protein</topology>
    </subcellularLocation>
</comment>
<evidence type="ECO:0000256" key="7">
    <source>
        <dbReference type="ARBA" id="ARBA00022723"/>
    </source>
</evidence>
<dbReference type="GO" id="GO:0005789">
    <property type="term" value="C:endoplasmic reticulum membrane"/>
    <property type="evidence" value="ECO:0007669"/>
    <property type="project" value="UniProtKB-SubCell"/>
</dbReference>
<dbReference type="Proteomes" id="UP000037510">
    <property type="component" value="Unassembled WGS sequence"/>
</dbReference>
<accession>A0A0L7L5Q1</accession>
<evidence type="ECO:0000256" key="4">
    <source>
        <dbReference type="ARBA" id="ARBA00010617"/>
    </source>
</evidence>
<evidence type="ECO:0000256" key="14">
    <source>
        <dbReference type="ARBA" id="ARBA00047827"/>
    </source>
</evidence>
<protein>
    <recommendedName>
        <fullName evidence="5">unspecific monooxygenase</fullName>
        <ecNumber evidence="5">1.14.14.1</ecNumber>
    </recommendedName>
</protein>
<evidence type="ECO:0000256" key="2">
    <source>
        <dbReference type="ARBA" id="ARBA00004174"/>
    </source>
</evidence>
<evidence type="ECO:0000256" key="8">
    <source>
        <dbReference type="ARBA" id="ARBA00022824"/>
    </source>
</evidence>
<dbReference type="InterPro" id="IPR050476">
    <property type="entry name" value="Insect_CytP450_Detox"/>
</dbReference>
<keyword evidence="7" id="KW-0479">Metal-binding</keyword>
<dbReference type="STRING" id="104452.A0A0L7L5Q1"/>
<evidence type="ECO:0000256" key="10">
    <source>
        <dbReference type="ARBA" id="ARBA00023002"/>
    </source>
</evidence>
<dbReference type="InterPro" id="IPR001128">
    <property type="entry name" value="Cyt_P450"/>
</dbReference>
<evidence type="ECO:0000313" key="16">
    <source>
        <dbReference type="Proteomes" id="UP000037510"/>
    </source>
</evidence>
<reference evidence="15 16" key="1">
    <citation type="journal article" date="2015" name="Genome Biol. Evol.">
        <title>The genome of winter moth (Operophtera brumata) provides a genomic perspective on sexual dimorphism and phenology.</title>
        <authorList>
            <person name="Derks M.F."/>
            <person name="Smit S."/>
            <person name="Salis L."/>
            <person name="Schijlen E."/>
            <person name="Bossers A."/>
            <person name="Mateman C."/>
            <person name="Pijl A.S."/>
            <person name="de Ridder D."/>
            <person name="Groenen M.A."/>
            <person name="Visser M.E."/>
            <person name="Megens H.J."/>
        </authorList>
    </citation>
    <scope>NUCLEOTIDE SEQUENCE [LARGE SCALE GENOMIC DNA]</scope>
    <source>
        <strain evidence="15">WM2013NL</strain>
        <tissue evidence="15">Head and thorax</tissue>
    </source>
</reference>
<keyword evidence="8" id="KW-0256">Endoplasmic reticulum</keyword>
<keyword evidence="12" id="KW-0503">Monooxygenase</keyword>
<evidence type="ECO:0000256" key="13">
    <source>
        <dbReference type="ARBA" id="ARBA00023136"/>
    </source>
</evidence>
<evidence type="ECO:0000313" key="15">
    <source>
        <dbReference type="EMBL" id="KOB70848.1"/>
    </source>
</evidence>
<gene>
    <name evidence="15" type="ORF">OBRU01_14648</name>
</gene>
<dbReference type="PRINTS" id="PR00463">
    <property type="entry name" value="EP450I"/>
</dbReference>
<proteinExistence type="inferred from homology"/>
<evidence type="ECO:0000256" key="3">
    <source>
        <dbReference type="ARBA" id="ARBA00004406"/>
    </source>
</evidence>
<keyword evidence="16" id="KW-1185">Reference proteome</keyword>
<comment type="cofactor">
    <cofactor evidence="1">
        <name>heme</name>
        <dbReference type="ChEBI" id="CHEBI:30413"/>
    </cofactor>
</comment>
<dbReference type="PANTHER" id="PTHR24292">
    <property type="entry name" value="CYTOCHROME P450"/>
    <property type="match status" value="1"/>
</dbReference>
<dbReference type="Gene3D" id="1.10.630.10">
    <property type="entry name" value="Cytochrome P450"/>
    <property type="match status" value="2"/>
</dbReference>
<organism evidence="15 16">
    <name type="scientific">Operophtera brumata</name>
    <name type="common">Winter moth</name>
    <name type="synonym">Phalaena brumata</name>
    <dbReference type="NCBI Taxonomy" id="104452"/>
    <lineage>
        <taxon>Eukaryota</taxon>
        <taxon>Metazoa</taxon>
        <taxon>Ecdysozoa</taxon>
        <taxon>Arthropoda</taxon>
        <taxon>Hexapoda</taxon>
        <taxon>Insecta</taxon>
        <taxon>Pterygota</taxon>
        <taxon>Neoptera</taxon>
        <taxon>Endopterygota</taxon>
        <taxon>Lepidoptera</taxon>
        <taxon>Glossata</taxon>
        <taxon>Ditrysia</taxon>
        <taxon>Geometroidea</taxon>
        <taxon>Geometridae</taxon>
        <taxon>Larentiinae</taxon>
        <taxon>Operophtera</taxon>
    </lineage>
</organism>
<keyword evidence="10" id="KW-0560">Oxidoreductase</keyword>
<dbReference type="AlphaFoldDB" id="A0A0L7L5Q1"/>
<keyword evidence="6" id="KW-0349">Heme</keyword>
<dbReference type="InterPro" id="IPR002401">
    <property type="entry name" value="Cyt_P450_E_grp-I"/>
</dbReference>
<evidence type="ECO:0000256" key="5">
    <source>
        <dbReference type="ARBA" id="ARBA00012109"/>
    </source>
</evidence>
<dbReference type="InterPro" id="IPR036396">
    <property type="entry name" value="Cyt_P450_sf"/>
</dbReference>
<keyword evidence="13" id="KW-0472">Membrane</keyword>
<comment type="caution">
    <text evidence="15">The sequence shown here is derived from an EMBL/GenBank/DDBJ whole genome shotgun (WGS) entry which is preliminary data.</text>
</comment>
<evidence type="ECO:0000256" key="11">
    <source>
        <dbReference type="ARBA" id="ARBA00023004"/>
    </source>
</evidence>
<dbReference type="GO" id="GO:0016712">
    <property type="term" value="F:oxidoreductase activity, acting on paired donors, with incorporation or reduction of molecular oxygen, reduced flavin or flavoprotein as one donor, and incorporation of one atom of oxygen"/>
    <property type="evidence" value="ECO:0007669"/>
    <property type="project" value="UniProtKB-EC"/>
</dbReference>
<comment type="catalytic activity">
    <reaction evidence="14">
        <text>an organic molecule + reduced [NADPH--hemoprotein reductase] + O2 = an alcohol + oxidized [NADPH--hemoprotein reductase] + H2O + H(+)</text>
        <dbReference type="Rhea" id="RHEA:17149"/>
        <dbReference type="Rhea" id="RHEA-COMP:11964"/>
        <dbReference type="Rhea" id="RHEA-COMP:11965"/>
        <dbReference type="ChEBI" id="CHEBI:15377"/>
        <dbReference type="ChEBI" id="CHEBI:15378"/>
        <dbReference type="ChEBI" id="CHEBI:15379"/>
        <dbReference type="ChEBI" id="CHEBI:30879"/>
        <dbReference type="ChEBI" id="CHEBI:57618"/>
        <dbReference type="ChEBI" id="CHEBI:58210"/>
        <dbReference type="ChEBI" id="CHEBI:142491"/>
        <dbReference type="EC" id="1.14.14.1"/>
    </reaction>
</comment>
<dbReference type="SUPFAM" id="SSF48264">
    <property type="entry name" value="Cytochrome P450"/>
    <property type="match status" value="2"/>
</dbReference>
<dbReference type="EC" id="1.14.14.1" evidence="5"/>
<dbReference type="Pfam" id="PF00067">
    <property type="entry name" value="p450"/>
    <property type="match status" value="2"/>
</dbReference>
<dbReference type="GO" id="GO:0020037">
    <property type="term" value="F:heme binding"/>
    <property type="evidence" value="ECO:0007669"/>
    <property type="project" value="InterPro"/>
</dbReference>
<dbReference type="EMBL" id="JTDY01002724">
    <property type="protein sequence ID" value="KOB70848.1"/>
    <property type="molecule type" value="Genomic_DNA"/>
</dbReference>
<evidence type="ECO:0000256" key="1">
    <source>
        <dbReference type="ARBA" id="ARBA00001971"/>
    </source>
</evidence>
<evidence type="ECO:0000256" key="6">
    <source>
        <dbReference type="ARBA" id="ARBA00022617"/>
    </source>
</evidence>